<feature type="compositionally biased region" description="Basic and acidic residues" evidence="1">
    <location>
        <begin position="9"/>
        <end position="29"/>
    </location>
</feature>
<evidence type="ECO:0000313" key="3">
    <source>
        <dbReference type="Proteomes" id="UP000299102"/>
    </source>
</evidence>
<feature type="region of interest" description="Disordered" evidence="1">
    <location>
        <begin position="56"/>
        <end position="84"/>
    </location>
</feature>
<comment type="caution">
    <text evidence="2">The sequence shown here is derived from an EMBL/GenBank/DDBJ whole genome shotgun (WGS) entry which is preliminary data.</text>
</comment>
<gene>
    <name evidence="2" type="ORF">EVAR_65846_1</name>
</gene>
<name>A0A4C2A174_EUMVA</name>
<keyword evidence="3" id="KW-1185">Reference proteome</keyword>
<proteinExistence type="predicted"/>
<evidence type="ECO:0000256" key="1">
    <source>
        <dbReference type="SAM" id="MobiDB-lite"/>
    </source>
</evidence>
<sequence>MSRTTVHYSSDKCKSDFGSDDSKGEEEPFTKVQSRKARPARLVASGAITFGPGFQCYSPDNKAKTKSGSTPSRDASLAPTPTPS</sequence>
<accession>A0A4C2A174</accession>
<dbReference type="AlphaFoldDB" id="A0A4C2A174"/>
<dbReference type="EMBL" id="BGZK01002510">
    <property type="protein sequence ID" value="GBP94486.1"/>
    <property type="molecule type" value="Genomic_DNA"/>
</dbReference>
<evidence type="ECO:0000313" key="2">
    <source>
        <dbReference type="EMBL" id="GBP94486.1"/>
    </source>
</evidence>
<feature type="region of interest" description="Disordered" evidence="1">
    <location>
        <begin position="1"/>
        <end position="39"/>
    </location>
</feature>
<reference evidence="2 3" key="1">
    <citation type="journal article" date="2019" name="Commun. Biol.">
        <title>The bagworm genome reveals a unique fibroin gene that provides high tensile strength.</title>
        <authorList>
            <person name="Kono N."/>
            <person name="Nakamura H."/>
            <person name="Ohtoshi R."/>
            <person name="Tomita M."/>
            <person name="Numata K."/>
            <person name="Arakawa K."/>
        </authorList>
    </citation>
    <scope>NUCLEOTIDE SEQUENCE [LARGE SCALE GENOMIC DNA]</scope>
</reference>
<protein>
    <submittedName>
        <fullName evidence="2">Uncharacterized protein</fullName>
    </submittedName>
</protein>
<organism evidence="2 3">
    <name type="scientific">Eumeta variegata</name>
    <name type="common">Bagworm moth</name>
    <name type="synonym">Eumeta japonica</name>
    <dbReference type="NCBI Taxonomy" id="151549"/>
    <lineage>
        <taxon>Eukaryota</taxon>
        <taxon>Metazoa</taxon>
        <taxon>Ecdysozoa</taxon>
        <taxon>Arthropoda</taxon>
        <taxon>Hexapoda</taxon>
        <taxon>Insecta</taxon>
        <taxon>Pterygota</taxon>
        <taxon>Neoptera</taxon>
        <taxon>Endopterygota</taxon>
        <taxon>Lepidoptera</taxon>
        <taxon>Glossata</taxon>
        <taxon>Ditrysia</taxon>
        <taxon>Tineoidea</taxon>
        <taxon>Psychidae</taxon>
        <taxon>Oiketicinae</taxon>
        <taxon>Eumeta</taxon>
    </lineage>
</organism>
<dbReference type="Proteomes" id="UP000299102">
    <property type="component" value="Unassembled WGS sequence"/>
</dbReference>